<feature type="region of interest" description="Disordered" evidence="1">
    <location>
        <begin position="1"/>
        <end position="209"/>
    </location>
</feature>
<dbReference type="EMBL" id="CADEAL010000295">
    <property type="protein sequence ID" value="CAB1417959.1"/>
    <property type="molecule type" value="Genomic_DNA"/>
</dbReference>
<proteinExistence type="predicted"/>
<keyword evidence="3" id="KW-1185">Reference proteome</keyword>
<organism evidence="2 3">
    <name type="scientific">Pleuronectes platessa</name>
    <name type="common">European plaice</name>
    <dbReference type="NCBI Taxonomy" id="8262"/>
    <lineage>
        <taxon>Eukaryota</taxon>
        <taxon>Metazoa</taxon>
        <taxon>Chordata</taxon>
        <taxon>Craniata</taxon>
        <taxon>Vertebrata</taxon>
        <taxon>Euteleostomi</taxon>
        <taxon>Actinopterygii</taxon>
        <taxon>Neopterygii</taxon>
        <taxon>Teleostei</taxon>
        <taxon>Neoteleostei</taxon>
        <taxon>Acanthomorphata</taxon>
        <taxon>Carangaria</taxon>
        <taxon>Pleuronectiformes</taxon>
        <taxon>Pleuronectoidei</taxon>
        <taxon>Pleuronectidae</taxon>
        <taxon>Pleuronectes</taxon>
    </lineage>
</organism>
<accession>A0A9N7TTS0</accession>
<sequence>MAPLYRTPRVSPQLQRPKHHRRGEGHVRPCQADFGGVLCAKTRRGDAESGGRKKKNIRKLPEADREPEEPAGGGGGEEEEEEEAGDGASQPSARCRMNFPRWVGNPSKEQVEKEKRERERQGGDDSGGRPQLLRDSEEHTSFRKRERERGREKEGGREGGGQGYHFSEKSSSTLPGERRRRRRVMVTEEERKARCAAGRREVKRGEVMT</sequence>
<evidence type="ECO:0000256" key="1">
    <source>
        <dbReference type="SAM" id="MobiDB-lite"/>
    </source>
</evidence>
<feature type="compositionally biased region" description="Basic and acidic residues" evidence="1">
    <location>
        <begin position="109"/>
        <end position="157"/>
    </location>
</feature>
<feature type="compositionally biased region" description="Basic and acidic residues" evidence="1">
    <location>
        <begin position="185"/>
        <end position="209"/>
    </location>
</feature>
<name>A0A9N7TTS0_PLEPL</name>
<gene>
    <name evidence="2" type="ORF">PLEPLA_LOCUS5781</name>
</gene>
<reference evidence="2" key="1">
    <citation type="submission" date="2020-03" db="EMBL/GenBank/DDBJ databases">
        <authorList>
            <person name="Weist P."/>
        </authorList>
    </citation>
    <scope>NUCLEOTIDE SEQUENCE</scope>
</reference>
<feature type="compositionally biased region" description="Acidic residues" evidence="1">
    <location>
        <begin position="76"/>
        <end position="85"/>
    </location>
</feature>
<dbReference type="Proteomes" id="UP001153269">
    <property type="component" value="Unassembled WGS sequence"/>
</dbReference>
<protein>
    <submittedName>
        <fullName evidence="2">Uncharacterized protein</fullName>
    </submittedName>
</protein>
<evidence type="ECO:0000313" key="2">
    <source>
        <dbReference type="EMBL" id="CAB1417959.1"/>
    </source>
</evidence>
<comment type="caution">
    <text evidence="2">The sequence shown here is derived from an EMBL/GenBank/DDBJ whole genome shotgun (WGS) entry which is preliminary data.</text>
</comment>
<evidence type="ECO:0000313" key="3">
    <source>
        <dbReference type="Proteomes" id="UP001153269"/>
    </source>
</evidence>
<dbReference type="AlphaFoldDB" id="A0A9N7TTS0"/>